<feature type="compositionally biased region" description="Basic and acidic residues" evidence="1">
    <location>
        <begin position="38"/>
        <end position="60"/>
    </location>
</feature>
<evidence type="ECO:0000313" key="3">
    <source>
        <dbReference type="Proteomes" id="UP000290900"/>
    </source>
</evidence>
<evidence type="ECO:0000313" key="2">
    <source>
        <dbReference type="EMBL" id="VEU19337.1"/>
    </source>
</evidence>
<accession>A0A448YEM3</accession>
<reference evidence="2 3" key="1">
    <citation type="submission" date="2018-12" db="EMBL/GenBank/DDBJ databases">
        <authorList>
            <person name="Tiukova I."/>
            <person name="Dainat J."/>
        </authorList>
    </citation>
    <scope>NUCLEOTIDE SEQUENCE [LARGE SCALE GENOMIC DNA]</scope>
</reference>
<keyword evidence="3" id="KW-1185">Reference proteome</keyword>
<feature type="region of interest" description="Disordered" evidence="1">
    <location>
        <begin position="1"/>
        <end position="73"/>
    </location>
</feature>
<dbReference type="EMBL" id="CAACVR010000001">
    <property type="protein sequence ID" value="VEU19337.1"/>
    <property type="molecule type" value="Genomic_DNA"/>
</dbReference>
<feature type="compositionally biased region" description="Basic and acidic residues" evidence="1">
    <location>
        <begin position="10"/>
        <end position="31"/>
    </location>
</feature>
<gene>
    <name evidence="2" type="ORF">BRENAR_LOCUS74</name>
</gene>
<protein>
    <submittedName>
        <fullName evidence="2">DEKNAAC100227</fullName>
    </submittedName>
</protein>
<dbReference type="InParanoid" id="A0A448YEM3"/>
<dbReference type="OrthoDB" id="3997856at2759"/>
<proteinExistence type="predicted"/>
<sequence>MNAEPPKFSGPERKHSVASSKNEESLHLKEALEDEEVKDQGDVNRKQDDKKKDDTAEKSPDSPVQGPILSITEITDGMTERMNEILMEINRSDGEMSKVFGQIEKRLDNLDKTFR</sequence>
<dbReference type="AlphaFoldDB" id="A0A448YEM3"/>
<organism evidence="2 3">
    <name type="scientific">Brettanomyces naardenensis</name>
    <name type="common">Yeast</name>
    <dbReference type="NCBI Taxonomy" id="13370"/>
    <lineage>
        <taxon>Eukaryota</taxon>
        <taxon>Fungi</taxon>
        <taxon>Dikarya</taxon>
        <taxon>Ascomycota</taxon>
        <taxon>Saccharomycotina</taxon>
        <taxon>Pichiomycetes</taxon>
        <taxon>Pichiales</taxon>
        <taxon>Pichiaceae</taxon>
        <taxon>Brettanomyces</taxon>
    </lineage>
</organism>
<dbReference type="Proteomes" id="UP000290900">
    <property type="component" value="Unassembled WGS sequence"/>
</dbReference>
<evidence type="ECO:0000256" key="1">
    <source>
        <dbReference type="SAM" id="MobiDB-lite"/>
    </source>
</evidence>
<name>A0A448YEM3_BRENA</name>